<dbReference type="VEuPathDB" id="TriTrypDB:LdCL_280036100"/>
<accession>A0A504WYC3</accession>
<protein>
    <submittedName>
        <fullName evidence="1">Uncharacterized protein</fullName>
    </submittedName>
</protein>
<sequence>MEVKTTRQRVSRAVAAVQSATAPVMSASPLVTLTGSAAGRRKSCVTRFASFDALCRAQQKPDTHALLRTELQAKLPRPSPRNDVVAVGDAAIELVLQFLGPVSRNSAAFAQTCRSVRRALFHVMDLEVAVVIPAMVVASALSRETVRRALITFAATRGAQVRTLVLHEDGLNAVKRECDDGTPVAGLTMPAPWLLQLISQLPYLTELDVRHVQFTEAHHSQALHYLLSDLHLAAAGTLCTLKMDAELMRYWAPGWWRRLVNLSSLVVGSRYCPPEPTSDTTASGISPSSLELPADYFTLMCEEGRGWKLNLWVPIQAASLKRILMPASGIIYAGVAELLVNMRCNERTCEWSDAVGGHTLPLSSPAAAIASGTASELSPETRNSGASCKAGTGAATGIESGEVCIYPALTTMTVVDVQERPEVAAEVYQAMLDMAPALVHFNVCDTVSAGTASEATKKRRGKG</sequence>
<gene>
    <name evidence="1" type="ORF">CGC20_12650</name>
</gene>
<dbReference type="VEuPathDB" id="TriTrypDB:LDHU3_28.4090"/>
<reference evidence="2" key="1">
    <citation type="submission" date="2019-02" db="EMBL/GenBank/DDBJ databases">
        <title>FDA dAtabase for Regulatory Grade micrObial Sequences (FDA-ARGOS): Supporting development and validation of Infectious Disease Dx tests.</title>
        <authorList>
            <person name="Duncan R."/>
            <person name="Fisher C."/>
            <person name="Tallon L."/>
            <person name="Sadzewicz L."/>
            <person name="Sengamalay N."/>
            <person name="Ott S."/>
            <person name="Godinez A."/>
            <person name="Nagaraj S."/>
            <person name="Vavikolanu K."/>
            <person name="Vyas G."/>
            <person name="Nadendla S."/>
            <person name="Aluvathingal J."/>
            <person name="Sichtig H."/>
        </authorList>
    </citation>
    <scope>NUCLEOTIDE SEQUENCE [LARGE SCALE GENOMIC DNA]</scope>
    <source>
        <strain evidence="2">FDAARGOS_360</strain>
    </source>
</reference>
<dbReference type="EMBL" id="RHLD01000012">
    <property type="protein sequence ID" value="TPP40345.1"/>
    <property type="molecule type" value="Genomic_DNA"/>
</dbReference>
<organism evidence="1 2">
    <name type="scientific">Leishmania donovani</name>
    <dbReference type="NCBI Taxonomy" id="5661"/>
    <lineage>
        <taxon>Eukaryota</taxon>
        <taxon>Discoba</taxon>
        <taxon>Euglenozoa</taxon>
        <taxon>Kinetoplastea</taxon>
        <taxon>Metakinetoplastina</taxon>
        <taxon>Trypanosomatida</taxon>
        <taxon>Trypanosomatidae</taxon>
        <taxon>Leishmaniinae</taxon>
        <taxon>Leishmania</taxon>
    </lineage>
</organism>
<name>A0A504WYC3_LEIDO</name>
<comment type="caution">
    <text evidence="1">The sequence shown here is derived from an EMBL/GenBank/DDBJ whole genome shotgun (WGS) entry which is preliminary data.</text>
</comment>
<evidence type="ECO:0000313" key="2">
    <source>
        <dbReference type="Proteomes" id="UP000318821"/>
    </source>
</evidence>
<proteinExistence type="predicted"/>
<dbReference type="AlphaFoldDB" id="A0A504WYC3"/>
<dbReference type="VEuPathDB" id="TriTrypDB:LdBPK_283080.1"/>
<dbReference type="Proteomes" id="UP000318821">
    <property type="component" value="Unassembled WGS sequence"/>
</dbReference>
<evidence type="ECO:0000313" key="1">
    <source>
        <dbReference type="EMBL" id="TPP40345.1"/>
    </source>
</evidence>